<evidence type="ECO:0000259" key="11">
    <source>
        <dbReference type="Pfam" id="PF01266"/>
    </source>
</evidence>
<evidence type="ECO:0000256" key="1">
    <source>
        <dbReference type="ARBA" id="ARBA00022490"/>
    </source>
</evidence>
<evidence type="ECO:0000256" key="2">
    <source>
        <dbReference type="ARBA" id="ARBA00022603"/>
    </source>
</evidence>
<keyword evidence="3" id="KW-0285">Flavoprotein</keyword>
<feature type="region of interest" description="Disordered" evidence="10">
    <location>
        <begin position="382"/>
        <end position="412"/>
    </location>
</feature>
<dbReference type="PANTHER" id="PTHR13847">
    <property type="entry name" value="SARCOSINE DEHYDROGENASE-RELATED"/>
    <property type="match status" value="1"/>
</dbReference>
<dbReference type="EMBL" id="JAVDWE010000012">
    <property type="protein sequence ID" value="MDR7096086.1"/>
    <property type="molecule type" value="Genomic_DNA"/>
</dbReference>
<name>A0ABU1VF31_9BURK</name>
<evidence type="ECO:0000313" key="12">
    <source>
        <dbReference type="EMBL" id="MDR7096086.1"/>
    </source>
</evidence>
<dbReference type="SUPFAM" id="SSF51905">
    <property type="entry name" value="FAD/NAD(P)-binding domain"/>
    <property type="match status" value="1"/>
</dbReference>
<keyword evidence="2 12" id="KW-0489">Methyltransferase</keyword>
<keyword evidence="13" id="KW-1185">Reference proteome</keyword>
<keyword evidence="8 12" id="KW-0560">Oxidoreductase</keyword>
<dbReference type="GO" id="GO:0016491">
    <property type="term" value="F:oxidoreductase activity"/>
    <property type="evidence" value="ECO:0007669"/>
    <property type="project" value="UniProtKB-KW"/>
</dbReference>
<evidence type="ECO:0000256" key="3">
    <source>
        <dbReference type="ARBA" id="ARBA00022630"/>
    </source>
</evidence>
<feature type="domain" description="FAD dependent oxidoreductase" evidence="11">
    <location>
        <begin position="9"/>
        <end position="82"/>
    </location>
</feature>
<evidence type="ECO:0000256" key="7">
    <source>
        <dbReference type="ARBA" id="ARBA00022827"/>
    </source>
</evidence>
<dbReference type="RefSeq" id="WP_204734869.1">
    <property type="nucleotide sequence ID" value="NZ_JAVDWE010000012.1"/>
</dbReference>
<dbReference type="InterPro" id="IPR036188">
    <property type="entry name" value="FAD/NAD-bd_sf"/>
</dbReference>
<evidence type="ECO:0000256" key="10">
    <source>
        <dbReference type="SAM" id="MobiDB-lite"/>
    </source>
</evidence>
<dbReference type="PANTHER" id="PTHR13847:SF283">
    <property type="entry name" value="TRNA 5-METHYLAMINOMETHYL-2-THIOURIDINE BIOSYNTHESIS BIFUNCTIONAL PROTEIN MNMC"/>
    <property type="match status" value="1"/>
</dbReference>
<dbReference type="GO" id="GO:0032259">
    <property type="term" value="P:methylation"/>
    <property type="evidence" value="ECO:0007669"/>
    <property type="project" value="UniProtKB-KW"/>
</dbReference>
<protein>
    <submittedName>
        <fullName evidence="12">tRNA 5-methylaminomethyl-2-thiouridine biosynthesis bifunctional protein</fullName>
        <ecNumber evidence="12">1.5.-.-</ecNumber>
        <ecNumber evidence="12">2.1.1.61</ecNumber>
    </submittedName>
</protein>
<dbReference type="EC" id="1.5.-.-" evidence="12"/>
<dbReference type="GO" id="GO:0004808">
    <property type="term" value="F:tRNA (5-methylaminomethyl-2-thiouridylate)(34)-methyltransferase activity"/>
    <property type="evidence" value="ECO:0007669"/>
    <property type="project" value="UniProtKB-EC"/>
</dbReference>
<dbReference type="InterPro" id="IPR006076">
    <property type="entry name" value="FAD-dep_OxRdtase"/>
</dbReference>
<feature type="domain" description="FAD dependent oxidoreductase" evidence="11">
    <location>
        <begin position="107"/>
        <end position="355"/>
    </location>
</feature>
<evidence type="ECO:0000256" key="6">
    <source>
        <dbReference type="ARBA" id="ARBA00022694"/>
    </source>
</evidence>
<evidence type="ECO:0000256" key="5">
    <source>
        <dbReference type="ARBA" id="ARBA00022691"/>
    </source>
</evidence>
<feature type="compositionally biased region" description="Low complexity" evidence="10">
    <location>
        <begin position="396"/>
        <end position="412"/>
    </location>
</feature>
<keyword evidence="9" id="KW-0511">Multifunctional enzyme</keyword>
<accession>A0ABU1VF31</accession>
<evidence type="ECO:0000256" key="8">
    <source>
        <dbReference type="ARBA" id="ARBA00023002"/>
    </source>
</evidence>
<keyword evidence="4 12" id="KW-0808">Transferase</keyword>
<dbReference type="Gene3D" id="3.50.50.60">
    <property type="entry name" value="FAD/NAD(P)-binding domain"/>
    <property type="match status" value="2"/>
</dbReference>
<keyword evidence="5" id="KW-0949">S-adenosyl-L-methionine</keyword>
<evidence type="ECO:0000313" key="13">
    <source>
        <dbReference type="Proteomes" id="UP001265550"/>
    </source>
</evidence>
<proteinExistence type="predicted"/>
<gene>
    <name evidence="12" type="ORF">J2X09_003841</name>
</gene>
<keyword evidence="7" id="KW-0274">FAD</keyword>
<keyword evidence="1" id="KW-0963">Cytoplasm</keyword>
<evidence type="ECO:0000256" key="9">
    <source>
        <dbReference type="ARBA" id="ARBA00023268"/>
    </source>
</evidence>
<comment type="caution">
    <text evidence="12">The sequence shown here is derived from an EMBL/GenBank/DDBJ whole genome shotgun (WGS) entry which is preliminary data.</text>
</comment>
<sequence length="412" mass="43545">MTPSQARHALVIGAGLAGAAVCAALARRGWRLTLLDAASGPAQGASALPVGMLSPHVTRAPTPLSRLSALGVTATLAELQRLIPQGQGWQACEVDNLGHDPGRWPAALVRPAALVQAWLSEAMQHGDVACHWHTPVPRLIRTPHGWQAMNAEGACVGQAPVAVVTAAYGSHHLLADEAALMDPSALPLRPVKGQMSLAAQHGAPRAERPRRDNGVFVPLYEDAGLAPRWPARIWAMGSTYDRGANDTTLNDLAHARNAESLDAICPLAAADLREALAKGELQGWAQVRCASLDRLPLAGAVPDTDALQRFMAEAGHRRGRVRLDETPRHPGLYMLAALGSRGITLAHWCASRLAATMDGETPASQEEAELLRSIDPARFAWKQARRQPAGQFRSDPATQTPGGAGTGAAATR</sequence>
<organism evidence="12 13">
    <name type="scientific">Hydrogenophaga laconesensis</name>
    <dbReference type="NCBI Taxonomy" id="1805971"/>
    <lineage>
        <taxon>Bacteria</taxon>
        <taxon>Pseudomonadati</taxon>
        <taxon>Pseudomonadota</taxon>
        <taxon>Betaproteobacteria</taxon>
        <taxon>Burkholderiales</taxon>
        <taxon>Comamonadaceae</taxon>
        <taxon>Hydrogenophaga</taxon>
    </lineage>
</organism>
<keyword evidence="6" id="KW-0819">tRNA processing</keyword>
<dbReference type="Pfam" id="PF01266">
    <property type="entry name" value="DAO"/>
    <property type="match status" value="2"/>
</dbReference>
<evidence type="ECO:0000256" key="4">
    <source>
        <dbReference type="ARBA" id="ARBA00022679"/>
    </source>
</evidence>
<reference evidence="12 13" key="1">
    <citation type="submission" date="2023-07" db="EMBL/GenBank/DDBJ databases">
        <title>Sorghum-associated microbial communities from plants grown in Nebraska, USA.</title>
        <authorList>
            <person name="Schachtman D."/>
        </authorList>
    </citation>
    <scope>NUCLEOTIDE SEQUENCE [LARGE SCALE GENOMIC DNA]</scope>
    <source>
        <strain evidence="12 13">BE240</strain>
    </source>
</reference>
<dbReference type="Proteomes" id="UP001265550">
    <property type="component" value="Unassembled WGS sequence"/>
</dbReference>
<dbReference type="EC" id="2.1.1.61" evidence="12"/>